<evidence type="ECO:0000313" key="10">
    <source>
        <dbReference type="Proteomes" id="UP000215902"/>
    </source>
</evidence>
<feature type="region of interest" description="Disordered" evidence="7">
    <location>
        <begin position="637"/>
        <end position="661"/>
    </location>
</feature>
<organism evidence="9 10">
    <name type="scientific">Macrostomum lignano</name>
    <dbReference type="NCBI Taxonomy" id="282301"/>
    <lineage>
        <taxon>Eukaryota</taxon>
        <taxon>Metazoa</taxon>
        <taxon>Spiralia</taxon>
        <taxon>Lophotrochozoa</taxon>
        <taxon>Platyhelminthes</taxon>
        <taxon>Rhabditophora</taxon>
        <taxon>Macrostomorpha</taxon>
        <taxon>Macrostomida</taxon>
        <taxon>Macrostomidae</taxon>
        <taxon>Macrostomum</taxon>
    </lineage>
</organism>
<feature type="domain" description="CW-type" evidence="8">
    <location>
        <begin position="417"/>
        <end position="473"/>
    </location>
</feature>
<proteinExistence type="predicted"/>
<keyword evidence="4" id="KW-0862">Zinc</keyword>
<dbReference type="InterPro" id="IPR041006">
    <property type="entry name" value="Morc_S5"/>
</dbReference>
<evidence type="ECO:0000313" key="9">
    <source>
        <dbReference type="EMBL" id="PAA50707.1"/>
    </source>
</evidence>
<dbReference type="GO" id="GO:0005634">
    <property type="term" value="C:nucleus"/>
    <property type="evidence" value="ECO:0007669"/>
    <property type="project" value="UniProtKB-SubCell"/>
</dbReference>
<evidence type="ECO:0000256" key="6">
    <source>
        <dbReference type="ARBA" id="ARBA00023242"/>
    </source>
</evidence>
<evidence type="ECO:0000256" key="3">
    <source>
        <dbReference type="ARBA" id="ARBA00022771"/>
    </source>
</evidence>
<dbReference type="PANTHER" id="PTHR23336:SF76">
    <property type="entry name" value="MORC S5 DOMAIN-CONTAINING PROTEIN"/>
    <property type="match status" value="1"/>
</dbReference>
<comment type="caution">
    <text evidence="9">The sequence shown here is derived from an EMBL/GenBank/DDBJ whole genome shotgun (WGS) entry which is preliminary data.</text>
</comment>
<dbReference type="Proteomes" id="UP000215902">
    <property type="component" value="Unassembled WGS sequence"/>
</dbReference>
<comment type="subcellular location">
    <subcellularLocation>
        <location evidence="1">Nucleus</location>
    </subcellularLocation>
</comment>
<dbReference type="GO" id="GO:0016887">
    <property type="term" value="F:ATP hydrolysis activity"/>
    <property type="evidence" value="ECO:0007669"/>
    <property type="project" value="InterPro"/>
</dbReference>
<accession>A0A267DPS9</accession>
<dbReference type="PROSITE" id="PS51050">
    <property type="entry name" value="ZF_CW"/>
    <property type="match status" value="1"/>
</dbReference>
<keyword evidence="10" id="KW-1185">Reference proteome</keyword>
<keyword evidence="6" id="KW-0539">Nucleus</keyword>
<dbReference type="OrthoDB" id="757982at2759"/>
<dbReference type="SUPFAM" id="SSF55874">
    <property type="entry name" value="ATPase domain of HSP90 chaperone/DNA topoisomerase II/histidine kinase"/>
    <property type="match status" value="1"/>
</dbReference>
<reference evidence="9 10" key="1">
    <citation type="submission" date="2017-06" db="EMBL/GenBank/DDBJ databases">
        <title>A platform for efficient transgenesis in Macrostomum lignano, a flatworm model organism for stem cell research.</title>
        <authorList>
            <person name="Berezikov E."/>
        </authorList>
    </citation>
    <scope>NUCLEOTIDE SEQUENCE [LARGE SCALE GENOMIC DNA]</scope>
    <source>
        <strain evidence="9">DV1</strain>
        <tissue evidence="9">Whole organism</tissue>
    </source>
</reference>
<evidence type="ECO:0000256" key="2">
    <source>
        <dbReference type="ARBA" id="ARBA00022723"/>
    </source>
</evidence>
<dbReference type="Pfam" id="PF07496">
    <property type="entry name" value="zf-CW"/>
    <property type="match status" value="1"/>
</dbReference>
<evidence type="ECO:0000256" key="7">
    <source>
        <dbReference type="SAM" id="MobiDB-lite"/>
    </source>
</evidence>
<feature type="region of interest" description="Disordered" evidence="7">
    <location>
        <begin position="465"/>
        <end position="510"/>
    </location>
</feature>
<dbReference type="InterPro" id="IPR011124">
    <property type="entry name" value="Znf_CW"/>
</dbReference>
<dbReference type="InterPro" id="IPR045261">
    <property type="entry name" value="MORC_ATPase"/>
</dbReference>
<dbReference type="Gene3D" id="3.30.40.100">
    <property type="match status" value="1"/>
</dbReference>
<keyword evidence="5" id="KW-0175">Coiled coil</keyword>
<gene>
    <name evidence="9" type="ORF">BOX15_Mlig031392g1</name>
</gene>
<protein>
    <recommendedName>
        <fullName evidence="8">CW-type domain-containing protein</fullName>
    </recommendedName>
</protein>
<keyword evidence="3" id="KW-0863">Zinc-finger</keyword>
<dbReference type="PANTHER" id="PTHR23336">
    <property type="entry name" value="ZINC FINGER CW-TYPE COILED-COIL DOMAIN PROTEIN 3"/>
    <property type="match status" value="1"/>
</dbReference>
<dbReference type="Pfam" id="PF13589">
    <property type="entry name" value="HATPase_c_3"/>
    <property type="match status" value="1"/>
</dbReference>
<evidence type="ECO:0000259" key="8">
    <source>
        <dbReference type="PROSITE" id="PS51050"/>
    </source>
</evidence>
<evidence type="ECO:0000256" key="1">
    <source>
        <dbReference type="ARBA" id="ARBA00004123"/>
    </source>
</evidence>
<dbReference type="GO" id="GO:0008270">
    <property type="term" value="F:zinc ion binding"/>
    <property type="evidence" value="ECO:0007669"/>
    <property type="project" value="UniProtKB-KW"/>
</dbReference>
<feature type="compositionally biased region" description="Basic and acidic residues" evidence="7">
    <location>
        <begin position="470"/>
        <end position="494"/>
    </location>
</feature>
<name>A0A267DPS9_9PLAT</name>
<evidence type="ECO:0000256" key="4">
    <source>
        <dbReference type="ARBA" id="ARBA00022833"/>
    </source>
</evidence>
<dbReference type="Pfam" id="PF17942">
    <property type="entry name" value="Morc6_S5"/>
    <property type="match status" value="1"/>
</dbReference>
<dbReference type="Gene3D" id="3.30.565.10">
    <property type="entry name" value="Histidine kinase-like ATPase, C-terminal domain"/>
    <property type="match status" value="1"/>
</dbReference>
<evidence type="ECO:0000256" key="5">
    <source>
        <dbReference type="ARBA" id="ARBA00023054"/>
    </source>
</evidence>
<sequence length="661" mass="72432">MADNNNNQPGSVQGLRSARTSPAYLMTNSTSHSWVFSAIAELVDNAYDPDCQADNLNIGHYVSNGMDVLSVTDDGLGMTTEQLHNMLSFGYCFKVGQRGHKPIGHYGNGFKSGSMRIGKDALVFTKRWSADGARMLKSVGMLSQTFLAAVGADTVVLPIASWLDESLDVNNADSDQSLALMMEHCPLFNGNLDRLLQEFDVIPVTGTRILIYNLKRCSEDPEAGLELDFETDRSDIICSETVSAAALNPAQRLQMHNLPPVPHTRRSLRAYLAILYLQPRMSIRINGEPVQSQPLQRLLTRQTLEYYSPKLSATEEARLEQRGNYRCRMLIGFLPDGHGDYGALLYHHNRLILAYEKLIKEPGRARGVALVAEVDHLQPNHIKQDFERNQHFRNCMARLTHHLREFLERNGRSEAGGSQTAGWQWLECSRCGKSRRLPSSGPSSRSLDKRVWHCALNPDAFFNTCGDPEETGKDEASRQLRAARDASLAADRRQSAAAASRSKRRRTEPLVAADAKLEQLAASLSNSSKLQRIGQSLSSIGNNGETSTSAEASVGCSGSSCGGSARSLSVKLEPAQPDDAAPDSLAATAEQQLSRLRSDVLLLLRRLLPKDTRLPLPANADRSVDAAVASVLRNLAANESDSDNDSEKDCDSLCQSDVGSP</sequence>
<dbReference type="EMBL" id="NIVC01003580">
    <property type="protein sequence ID" value="PAA50707.1"/>
    <property type="molecule type" value="Genomic_DNA"/>
</dbReference>
<keyword evidence="2" id="KW-0479">Metal-binding</keyword>
<dbReference type="AlphaFoldDB" id="A0A267DPS9"/>
<dbReference type="InterPro" id="IPR036890">
    <property type="entry name" value="HATPase_C_sf"/>
</dbReference>
<dbReference type="STRING" id="282301.A0A267DPS9"/>